<dbReference type="Gene3D" id="2.60.40.10">
    <property type="entry name" value="Immunoglobulins"/>
    <property type="match status" value="2"/>
</dbReference>
<dbReference type="SMART" id="SM00409">
    <property type="entry name" value="IG"/>
    <property type="match status" value="2"/>
</dbReference>
<evidence type="ECO:0000313" key="3">
    <source>
        <dbReference type="EMBL" id="KAJ8018960.1"/>
    </source>
</evidence>
<dbReference type="SUPFAM" id="SSF52540">
    <property type="entry name" value="P-loop containing nucleoside triphosphate hydrolases"/>
    <property type="match status" value="1"/>
</dbReference>
<evidence type="ECO:0000259" key="2">
    <source>
        <dbReference type="SMART" id="SM00409"/>
    </source>
</evidence>
<gene>
    <name evidence="3" type="ORF">HOLleu_42754</name>
</gene>
<accession>A0A9Q0YCN2</accession>
<reference evidence="3" key="1">
    <citation type="submission" date="2021-10" db="EMBL/GenBank/DDBJ databases">
        <title>Tropical sea cucumber genome reveals ecological adaptation and Cuvierian tubules defense mechanism.</title>
        <authorList>
            <person name="Chen T."/>
        </authorList>
    </citation>
    <scope>NUCLEOTIDE SEQUENCE</scope>
    <source>
        <strain evidence="3">Nanhai2018</strain>
        <tissue evidence="3">Muscle</tissue>
    </source>
</reference>
<keyword evidence="4" id="KW-1185">Reference proteome</keyword>
<sequence>MSQHERRSKRMAPDDTTMALFTLVCTIFIFVIMKMQKVVDSKECFSPQYVTMGSVGIIQCAFSEDVDTVFWYNTTDLLNSDTIITLQDAVKDGSGLDSGEFDIEPNGSLIINNVSLKHEGTYTVIKLDSPTSTPVTYTISVVVLAKTFDRQPIIKACGSKSDMCFQTFQRNSEIVCTVRDARTAIPVKWMVRTADGDRNISSALVITNETHTYFTSRVTATDPFVYSEILSLLVCKADGPPGLLEKNESLVLLQNSHETLMNVKPKTMFVEQDSKIQLHCTYSNISYVVWQVNQSPEVAFKTIAYAVYAGETFTHIIYENYRLQQTSLVVDRIGIEDAGTYKCISGNGYEDDVIAYDLQVYVFPDPGYVAVDGCDHQQYCVLEVQSQGNLTCRLRKIHPQVDLDITQVIEQSSNSLSFYDKSITTTESRGTFDVVLKTKYRYSGAAWSRLTVNCEVVGVNIDALHLATTFDLLFINGVESTTGENLSSDGHSYWIIAVVLAVVLVLLSVCGAIIYKEQAKKQFMNNPEEVIPMIVKGDSPGKRDTFISQLKAKYQDLYDAVQPIPYIRDRLYCVDRVFVEGGIEYLVAKDRIGGQGTWEKLSSYHNILGDDRVKSTRRIIEGEPGYGKSTLTLQLSYDWCNKIPLSYLKDIDVLILLRLRQLGGVTSVYRAIKQFLLPKDSKLTESDIADIISECSSVLVILDGYDEYPDQDVYVDSDVISIIMRNMFQQFEVILTTRSSYLPKKYPAMTKRVKLTGFDDDARDQYIKKAVVGDDVAAAEKIKQRLKENPVLGDLCQVPLFFVMFAHMSHESAQFQKYNSVTSFFRYMISCFHSHMKNKMEDDNVTKCDLFETEHTELDKLAFEGLSRKDQQIVWNKHYMCERLGQDFYDQYVRIGILVEEEVLDISDDPNAIISEHIQYKTEVRFYHKLFCEWYAAHHLSAYASRDDVTFDPWEVSNLQYVYRFTCGLNRIAADKIIGYLKTRRDARKFAILCILEKSGRVEDVLKDVEDLCSDQVTISGGYSLLLQISTIQLLEIALANKVSK</sequence>
<comment type="caution">
    <text evidence="3">The sequence shown here is derived from an EMBL/GenBank/DDBJ whole genome shotgun (WGS) entry which is preliminary data.</text>
</comment>
<evidence type="ECO:0000256" key="1">
    <source>
        <dbReference type="SAM" id="Phobius"/>
    </source>
</evidence>
<evidence type="ECO:0000313" key="4">
    <source>
        <dbReference type="Proteomes" id="UP001152320"/>
    </source>
</evidence>
<dbReference type="PANTHER" id="PTHR46312">
    <property type="entry name" value="NACHT DOMAIN-CONTAINING PROTEIN"/>
    <property type="match status" value="1"/>
</dbReference>
<proteinExistence type="predicted"/>
<name>A0A9Q0YCN2_HOLLE</name>
<dbReference type="PANTHER" id="PTHR46312:SF2">
    <property type="entry name" value="NUCLEOTIDE-BINDING OLIGOMERIZATION DOMAIN-CONTAINING PROTEIN 2-LIKE"/>
    <property type="match status" value="1"/>
</dbReference>
<dbReference type="AlphaFoldDB" id="A0A9Q0YCN2"/>
<dbReference type="Proteomes" id="UP001152320">
    <property type="component" value="Unassembled WGS sequence"/>
</dbReference>
<feature type="transmembrane region" description="Helical" evidence="1">
    <location>
        <begin position="12"/>
        <end position="33"/>
    </location>
</feature>
<organism evidence="3 4">
    <name type="scientific">Holothuria leucospilota</name>
    <name type="common">Black long sea cucumber</name>
    <name type="synonym">Mertensiothuria leucospilota</name>
    <dbReference type="NCBI Taxonomy" id="206669"/>
    <lineage>
        <taxon>Eukaryota</taxon>
        <taxon>Metazoa</taxon>
        <taxon>Echinodermata</taxon>
        <taxon>Eleutherozoa</taxon>
        <taxon>Echinozoa</taxon>
        <taxon>Holothuroidea</taxon>
        <taxon>Aspidochirotacea</taxon>
        <taxon>Aspidochirotida</taxon>
        <taxon>Holothuriidae</taxon>
        <taxon>Holothuria</taxon>
    </lineage>
</organism>
<keyword evidence="1" id="KW-0472">Membrane</keyword>
<protein>
    <submittedName>
        <fullName evidence="3">NLR family CARD domain-containing protein 4</fullName>
    </submittedName>
</protein>
<keyword evidence="1" id="KW-0812">Transmembrane</keyword>
<dbReference type="InterPro" id="IPR027417">
    <property type="entry name" value="P-loop_NTPase"/>
</dbReference>
<keyword evidence="1" id="KW-1133">Transmembrane helix</keyword>
<feature type="transmembrane region" description="Helical" evidence="1">
    <location>
        <begin position="493"/>
        <end position="515"/>
    </location>
</feature>
<dbReference type="OrthoDB" id="120976at2759"/>
<dbReference type="InterPro" id="IPR007111">
    <property type="entry name" value="NACHT_NTPase"/>
</dbReference>
<dbReference type="Pfam" id="PF05729">
    <property type="entry name" value="NACHT"/>
    <property type="match status" value="1"/>
</dbReference>
<dbReference type="SUPFAM" id="SSF48726">
    <property type="entry name" value="Immunoglobulin"/>
    <property type="match status" value="2"/>
</dbReference>
<dbReference type="EMBL" id="JAIZAY010000129">
    <property type="protein sequence ID" value="KAJ8018960.1"/>
    <property type="molecule type" value="Genomic_DNA"/>
</dbReference>
<feature type="domain" description="Immunoglobulin" evidence="2">
    <location>
        <begin position="45"/>
        <end position="144"/>
    </location>
</feature>
<feature type="domain" description="Immunoglobulin" evidence="2">
    <location>
        <begin position="265"/>
        <end position="363"/>
    </location>
</feature>
<dbReference type="Gene3D" id="3.40.50.300">
    <property type="entry name" value="P-loop containing nucleotide triphosphate hydrolases"/>
    <property type="match status" value="1"/>
</dbReference>
<dbReference type="InterPro" id="IPR013783">
    <property type="entry name" value="Ig-like_fold"/>
</dbReference>
<dbReference type="InterPro" id="IPR036179">
    <property type="entry name" value="Ig-like_dom_sf"/>
</dbReference>
<dbReference type="InterPro" id="IPR003599">
    <property type="entry name" value="Ig_sub"/>
</dbReference>